<sequence>MPRKAQSYEDMMTKLENIVDEMDKNNMSLEDSMKKYEDGIKLCDKMYEILKETEGKINILTEQGEKDFDK</sequence>
<evidence type="ECO:0000256" key="6">
    <source>
        <dbReference type="HAMAP-Rule" id="MF_00337"/>
    </source>
</evidence>
<dbReference type="RefSeq" id="WP_017750757.1">
    <property type="nucleotide sequence ID" value="NZ_CBXI010000003.1"/>
</dbReference>
<dbReference type="Pfam" id="PF02609">
    <property type="entry name" value="Exonuc_VII_S"/>
    <property type="match status" value="1"/>
</dbReference>
<comment type="subcellular location">
    <subcellularLocation>
        <location evidence="6">Cytoplasm</location>
    </subcellularLocation>
</comment>
<protein>
    <recommendedName>
        <fullName evidence="6">Exodeoxyribonuclease 7 small subunit</fullName>
        <ecNumber evidence="6">3.1.11.6</ecNumber>
    </recommendedName>
    <alternativeName>
        <fullName evidence="6">Exodeoxyribonuclease VII small subunit</fullName>
        <shortName evidence="6">Exonuclease VII small subunit</shortName>
    </alternativeName>
</protein>
<evidence type="ECO:0000256" key="1">
    <source>
        <dbReference type="ARBA" id="ARBA00009998"/>
    </source>
</evidence>
<comment type="subunit">
    <text evidence="6">Heterooligomer composed of large and small subunits.</text>
</comment>
<evidence type="ECO:0000256" key="3">
    <source>
        <dbReference type="ARBA" id="ARBA00022722"/>
    </source>
</evidence>
<dbReference type="GO" id="GO:0006308">
    <property type="term" value="P:DNA catabolic process"/>
    <property type="evidence" value="ECO:0007669"/>
    <property type="project" value="UniProtKB-UniRule"/>
</dbReference>
<evidence type="ECO:0000256" key="7">
    <source>
        <dbReference type="SAM" id="Coils"/>
    </source>
</evidence>
<dbReference type="EMBL" id="CBXI010000003">
    <property type="protein sequence ID" value="CDL90004.1"/>
    <property type="molecule type" value="Genomic_DNA"/>
</dbReference>
<dbReference type="NCBIfam" id="NF002140">
    <property type="entry name" value="PRK00977.1-4"/>
    <property type="match status" value="1"/>
</dbReference>
<dbReference type="Proteomes" id="UP000019482">
    <property type="component" value="Unassembled WGS sequence"/>
</dbReference>
<dbReference type="InterPro" id="IPR003761">
    <property type="entry name" value="Exonuc_VII_S"/>
</dbReference>
<comment type="caution">
    <text evidence="8">The sequence shown here is derived from an EMBL/GenBank/DDBJ whole genome shotgun (WGS) entry which is preliminary data.</text>
</comment>
<feature type="coiled-coil region" evidence="7">
    <location>
        <begin position="5"/>
        <end position="39"/>
    </location>
</feature>
<dbReference type="NCBIfam" id="TIGR01280">
    <property type="entry name" value="xseB"/>
    <property type="match status" value="1"/>
</dbReference>
<keyword evidence="2 6" id="KW-0963">Cytoplasm</keyword>
<dbReference type="Gene3D" id="1.10.287.1040">
    <property type="entry name" value="Exonuclease VII, small subunit"/>
    <property type="match status" value="1"/>
</dbReference>
<evidence type="ECO:0000313" key="9">
    <source>
        <dbReference type="Proteomes" id="UP000019482"/>
    </source>
</evidence>
<comment type="function">
    <text evidence="6">Bidirectionally degrades single-stranded DNA into large acid-insoluble oligonucleotides, which are then degraded further into small acid-soluble oligonucleotides.</text>
</comment>
<dbReference type="PIRSF" id="PIRSF006488">
    <property type="entry name" value="Exonuc_VII_S"/>
    <property type="match status" value="1"/>
</dbReference>
<accession>W6N4H3</accession>
<dbReference type="GeneID" id="29419230"/>
<dbReference type="PANTHER" id="PTHR34137:SF1">
    <property type="entry name" value="EXODEOXYRIBONUCLEASE 7 SMALL SUBUNIT"/>
    <property type="match status" value="1"/>
</dbReference>
<comment type="similarity">
    <text evidence="1 6">Belongs to the XseB family.</text>
</comment>
<dbReference type="GO" id="GO:0008855">
    <property type="term" value="F:exodeoxyribonuclease VII activity"/>
    <property type="evidence" value="ECO:0007669"/>
    <property type="project" value="UniProtKB-UniRule"/>
</dbReference>
<dbReference type="InterPro" id="IPR037004">
    <property type="entry name" value="Exonuc_VII_ssu_sf"/>
</dbReference>
<dbReference type="EC" id="3.1.11.6" evidence="6"/>
<dbReference type="PANTHER" id="PTHR34137">
    <property type="entry name" value="EXODEOXYRIBONUCLEASE 7 SMALL SUBUNIT"/>
    <property type="match status" value="1"/>
</dbReference>
<keyword evidence="5 6" id="KW-0269">Exonuclease</keyword>
<evidence type="ECO:0000256" key="5">
    <source>
        <dbReference type="ARBA" id="ARBA00022839"/>
    </source>
</evidence>
<organism evidence="8 9">
    <name type="scientific">Clostridium tyrobutyricum DIVETGP</name>
    <dbReference type="NCBI Taxonomy" id="1408889"/>
    <lineage>
        <taxon>Bacteria</taxon>
        <taxon>Bacillati</taxon>
        <taxon>Bacillota</taxon>
        <taxon>Clostridia</taxon>
        <taxon>Eubacteriales</taxon>
        <taxon>Clostridiaceae</taxon>
        <taxon>Clostridium</taxon>
    </lineage>
</organism>
<dbReference type="GO" id="GO:0005829">
    <property type="term" value="C:cytosol"/>
    <property type="evidence" value="ECO:0007669"/>
    <property type="project" value="TreeGrafter"/>
</dbReference>
<evidence type="ECO:0000256" key="2">
    <source>
        <dbReference type="ARBA" id="ARBA00022490"/>
    </source>
</evidence>
<dbReference type="GO" id="GO:0009318">
    <property type="term" value="C:exodeoxyribonuclease VII complex"/>
    <property type="evidence" value="ECO:0007669"/>
    <property type="project" value="UniProtKB-UniRule"/>
</dbReference>
<dbReference type="OrthoDB" id="1924430at2"/>
<proteinExistence type="inferred from homology"/>
<evidence type="ECO:0000256" key="4">
    <source>
        <dbReference type="ARBA" id="ARBA00022801"/>
    </source>
</evidence>
<name>W6N4H3_CLOTY</name>
<gene>
    <name evidence="6" type="primary">xseB</name>
    <name evidence="8" type="ORF">CTDIVETGP_0074</name>
</gene>
<comment type="catalytic activity">
    <reaction evidence="6">
        <text>Exonucleolytic cleavage in either 5'- to 3'- or 3'- to 5'-direction to yield nucleoside 5'-phosphates.</text>
        <dbReference type="EC" id="3.1.11.6"/>
    </reaction>
</comment>
<dbReference type="AlphaFoldDB" id="W6N4H3"/>
<keyword evidence="7" id="KW-0175">Coiled coil</keyword>
<reference evidence="8 9" key="1">
    <citation type="journal article" date="2015" name="Genome Announc.">
        <title>Draft Genome Sequence of Clostridium tyrobutyricum Strain DIVETGP, Isolated from Cow's Milk for Grana Padano Production.</title>
        <authorList>
            <person name="Soggiu A."/>
            <person name="Piras C."/>
            <person name="Gaiarsa S."/>
            <person name="Sassera D."/>
            <person name="Roncada P."/>
            <person name="Bendixen E."/>
            <person name="Brasca M."/>
            <person name="Bonizzi L."/>
        </authorList>
    </citation>
    <scope>NUCLEOTIDE SEQUENCE [LARGE SCALE GENOMIC DNA]</scope>
    <source>
        <strain evidence="8 9">DIVETGP</strain>
    </source>
</reference>
<keyword evidence="3 6" id="KW-0540">Nuclease</keyword>
<keyword evidence="9" id="KW-1185">Reference proteome</keyword>
<keyword evidence="4 6" id="KW-0378">Hydrolase</keyword>
<dbReference type="SUPFAM" id="SSF116842">
    <property type="entry name" value="XseB-like"/>
    <property type="match status" value="1"/>
</dbReference>
<dbReference type="HAMAP" id="MF_00337">
    <property type="entry name" value="Exonuc_7_S"/>
    <property type="match status" value="1"/>
</dbReference>
<evidence type="ECO:0000313" key="8">
    <source>
        <dbReference type="EMBL" id="CDL90004.1"/>
    </source>
</evidence>